<proteinExistence type="predicted"/>
<reference evidence="2" key="1">
    <citation type="submission" date="2020-11" db="EMBL/GenBank/DDBJ databases">
        <authorList>
            <consortium name="DOE Joint Genome Institute"/>
            <person name="Ahrendt S."/>
            <person name="Riley R."/>
            <person name="Andreopoulos W."/>
            <person name="Labutti K."/>
            <person name="Pangilinan J."/>
            <person name="Ruiz-Duenas F.J."/>
            <person name="Barrasa J.M."/>
            <person name="Sanchez-Garcia M."/>
            <person name="Camarero S."/>
            <person name="Miyauchi S."/>
            <person name="Serrano A."/>
            <person name="Linde D."/>
            <person name="Babiker R."/>
            <person name="Drula E."/>
            <person name="Ayuso-Fernandez I."/>
            <person name="Pacheco R."/>
            <person name="Padilla G."/>
            <person name="Ferreira P."/>
            <person name="Barriuso J."/>
            <person name="Kellner H."/>
            <person name="Castanera R."/>
            <person name="Alfaro M."/>
            <person name="Ramirez L."/>
            <person name="Pisabarro A.G."/>
            <person name="Kuo A."/>
            <person name="Tritt A."/>
            <person name="Lipzen A."/>
            <person name="He G."/>
            <person name="Yan M."/>
            <person name="Ng V."/>
            <person name="Cullen D."/>
            <person name="Martin F."/>
            <person name="Rosso M.-N."/>
            <person name="Henrissat B."/>
            <person name="Hibbett D."/>
            <person name="Martinez A.T."/>
            <person name="Grigoriev I.V."/>
        </authorList>
    </citation>
    <scope>NUCLEOTIDE SEQUENCE</scope>
    <source>
        <strain evidence="2">ATCC 90797</strain>
    </source>
</reference>
<feature type="compositionally biased region" description="Basic residues" evidence="1">
    <location>
        <begin position="178"/>
        <end position="193"/>
    </location>
</feature>
<evidence type="ECO:0000313" key="3">
    <source>
        <dbReference type="Proteomes" id="UP000807025"/>
    </source>
</evidence>
<feature type="region of interest" description="Disordered" evidence="1">
    <location>
        <begin position="56"/>
        <end position="76"/>
    </location>
</feature>
<comment type="caution">
    <text evidence="2">The sequence shown here is derived from an EMBL/GenBank/DDBJ whole genome shotgun (WGS) entry which is preliminary data.</text>
</comment>
<name>A0A9P5ZH96_PLEER</name>
<sequence length="216" mass="24077">MFRLRMFEASTAEKQLERNGERITVLWGSDNRLQRVQQPTKLLAGVANGCRELLTPKTTPMTQTGGPSLSTPVNERKRGSEVPISSLLAQSPSHTSFRSLACLPNDVTLVVVSRFPTGTRWRHRRRSHPEALASEFAYSTHAHGPGERGELANICVSIDADDTKQKGRRGEAREWEAKRKRKLEARSSARKGNKKEETRNETNMGDGEGKGKGKSR</sequence>
<feature type="compositionally biased region" description="Polar residues" evidence="1">
    <location>
        <begin position="56"/>
        <end position="73"/>
    </location>
</feature>
<feature type="compositionally biased region" description="Basic and acidic residues" evidence="1">
    <location>
        <begin position="207"/>
        <end position="216"/>
    </location>
</feature>
<evidence type="ECO:0000256" key="1">
    <source>
        <dbReference type="SAM" id="MobiDB-lite"/>
    </source>
</evidence>
<feature type="region of interest" description="Disordered" evidence="1">
    <location>
        <begin position="162"/>
        <end position="216"/>
    </location>
</feature>
<dbReference type="Proteomes" id="UP000807025">
    <property type="component" value="Unassembled WGS sequence"/>
</dbReference>
<protein>
    <submittedName>
        <fullName evidence="2">Uncharacterized protein</fullName>
    </submittedName>
</protein>
<gene>
    <name evidence="2" type="ORF">BDN71DRAFT_1436284</name>
</gene>
<dbReference type="EMBL" id="MU154724">
    <property type="protein sequence ID" value="KAF9488232.1"/>
    <property type="molecule type" value="Genomic_DNA"/>
</dbReference>
<feature type="compositionally biased region" description="Basic and acidic residues" evidence="1">
    <location>
        <begin position="162"/>
        <end position="177"/>
    </location>
</feature>
<evidence type="ECO:0000313" key="2">
    <source>
        <dbReference type="EMBL" id="KAF9488232.1"/>
    </source>
</evidence>
<organism evidence="2 3">
    <name type="scientific">Pleurotus eryngii</name>
    <name type="common">Boletus of the steppes</name>
    <dbReference type="NCBI Taxonomy" id="5323"/>
    <lineage>
        <taxon>Eukaryota</taxon>
        <taxon>Fungi</taxon>
        <taxon>Dikarya</taxon>
        <taxon>Basidiomycota</taxon>
        <taxon>Agaricomycotina</taxon>
        <taxon>Agaricomycetes</taxon>
        <taxon>Agaricomycetidae</taxon>
        <taxon>Agaricales</taxon>
        <taxon>Pleurotineae</taxon>
        <taxon>Pleurotaceae</taxon>
        <taxon>Pleurotus</taxon>
    </lineage>
</organism>
<keyword evidence="3" id="KW-1185">Reference proteome</keyword>
<dbReference type="AlphaFoldDB" id="A0A9P5ZH96"/>
<accession>A0A9P5ZH96</accession>